<gene>
    <name evidence="2" type="ORF">UFOVP170_19</name>
    <name evidence="1" type="ORF">UFOVP73_59</name>
</gene>
<dbReference type="EMBL" id="LR796192">
    <property type="protein sequence ID" value="CAB4126140.1"/>
    <property type="molecule type" value="Genomic_DNA"/>
</dbReference>
<name>A0A6J7WEN5_9CAUD</name>
<sequence length="297" mass="31940">MYISREKLYALGEPFGNDCTRKVGRRVIYGKGGSQSSTTVQSIPTELKPLATAYANKAINLSNQGYQPFTGERYAGPTGAEDYGLNMVAERAMNGDPTVRSGANFVQRQMNAGPAEATRNPYLGPNPYLDQSVSRAQQSVVDQFNNMTKPQTESSMVNSGSFGNSGLSQTLQTQQVAAGKQLGDIASQMYGADYSNSQQLAEGWAQRNDAARQNQTANGLNAAQLGLQYGQQGYNDAQQLMNAGAYARNFDQQNRDFGYQQYQDQVNLPYKQLAAMSGVFGSNLGGTSTTTSSGGGK</sequence>
<evidence type="ECO:0000313" key="1">
    <source>
        <dbReference type="EMBL" id="CAB4126140.1"/>
    </source>
</evidence>
<reference evidence="2" key="1">
    <citation type="submission" date="2020-05" db="EMBL/GenBank/DDBJ databases">
        <authorList>
            <person name="Chiriac C."/>
            <person name="Salcher M."/>
            <person name="Ghai R."/>
            <person name="Kavagutti S V."/>
        </authorList>
    </citation>
    <scope>NUCLEOTIDE SEQUENCE</scope>
</reference>
<proteinExistence type="predicted"/>
<dbReference type="EMBL" id="LR798218">
    <property type="protein sequence ID" value="CAB5194724.1"/>
    <property type="molecule type" value="Genomic_DNA"/>
</dbReference>
<organism evidence="2">
    <name type="scientific">uncultured Caudovirales phage</name>
    <dbReference type="NCBI Taxonomy" id="2100421"/>
    <lineage>
        <taxon>Viruses</taxon>
        <taxon>Duplodnaviria</taxon>
        <taxon>Heunggongvirae</taxon>
        <taxon>Uroviricota</taxon>
        <taxon>Caudoviricetes</taxon>
        <taxon>Peduoviridae</taxon>
        <taxon>Maltschvirus</taxon>
        <taxon>Maltschvirus maltsch</taxon>
    </lineage>
</organism>
<evidence type="ECO:0000313" key="2">
    <source>
        <dbReference type="EMBL" id="CAB5194724.1"/>
    </source>
</evidence>
<accession>A0A6J7WEN5</accession>
<protein>
    <submittedName>
        <fullName evidence="2">Uncharacterized protein</fullName>
    </submittedName>
</protein>